<evidence type="ECO:0000256" key="3">
    <source>
        <dbReference type="ARBA" id="ARBA00022723"/>
    </source>
</evidence>
<evidence type="ECO:0000256" key="4">
    <source>
        <dbReference type="ARBA" id="ARBA00022737"/>
    </source>
</evidence>
<keyword evidence="7" id="KW-0805">Transcription regulation</keyword>
<feature type="domain" description="C2H2-type" evidence="13">
    <location>
        <begin position="406"/>
        <end position="433"/>
    </location>
</feature>
<name>H2M350_ORYLA</name>
<gene>
    <name evidence="14" type="primary">znf16l</name>
</gene>
<dbReference type="HOGENOM" id="CLU_1369075_0_0_1"/>
<dbReference type="InParanoid" id="H2M350"/>
<reference evidence="14" key="3">
    <citation type="submission" date="2025-09" db="UniProtKB">
        <authorList>
            <consortium name="Ensembl"/>
        </authorList>
    </citation>
    <scope>IDENTIFICATION</scope>
    <source>
        <strain evidence="14">Hd-rR</strain>
    </source>
</reference>
<dbReference type="eggNOG" id="KOG1721">
    <property type="taxonomic scope" value="Eukaryota"/>
</dbReference>
<sequence length="457" mass="50196">MSRRRNRGSAEAGLSPELRGPFIDFSGSTSRGDDDFLELESDEELLCSVSDITEHLGRNITVVLETALSEIRKMVSIRIRVLKMELLEKTQEVDALKAKLDAVQRDSKDALPGLTTAAELAAEAGFRKQHDLSGASKHNNSDPRRVKAPLPGVKKENIDAICDYLMKDKNSKGCGDSEDQVSHVDHKPEPHSLHLWADGGMSSSGPPQGDAEAATEDIFSLLPSGSKRMYECEWMAPMDYSSVQQFTGHPYICSLCGTFCPDSLYLEEHIRLIHADNPALNELQSTSDAVGNGSGGDNSGSSGAGQGGGPTKKELKIEGGYECGDCGRHFNYLGNLRQHQRIHTGEKPFMCPECGERFRHAARLKSHRLVHSGAQSPFPCPQCGKGFSVLSGLKRHQRVHTGESPYACPQCGRRFKELGNLYTHQRIHSGATPYYCQQCGRSFRHLGTYKSHRCIPA</sequence>
<dbReference type="PANTHER" id="PTHR24388:SF99">
    <property type="entry name" value="GASTRULA ZINC FINGER PROTEIN XLCGF52.1-LIKE ISOFORM X1-RELATED"/>
    <property type="match status" value="1"/>
</dbReference>
<evidence type="ECO:0000256" key="2">
    <source>
        <dbReference type="ARBA" id="ARBA00006991"/>
    </source>
</evidence>
<dbReference type="AlphaFoldDB" id="H2M350"/>
<dbReference type="PROSITE" id="PS00028">
    <property type="entry name" value="ZINC_FINGER_C2H2_1"/>
    <property type="match status" value="5"/>
</dbReference>
<dbReference type="GeneTree" id="ENSGT01150000286934"/>
<dbReference type="Gene3D" id="3.30.160.60">
    <property type="entry name" value="Classic Zinc Finger"/>
    <property type="match status" value="5"/>
</dbReference>
<evidence type="ECO:0000259" key="13">
    <source>
        <dbReference type="PROSITE" id="PS50157"/>
    </source>
</evidence>
<dbReference type="Ensembl" id="ENSORLT00000012852.2">
    <property type="protein sequence ID" value="ENSORLP00000012851.2"/>
    <property type="gene ID" value="ENSORLG00000010255.2"/>
</dbReference>
<reference evidence="14 15" key="1">
    <citation type="journal article" date="2007" name="Nature">
        <title>The medaka draft genome and insights into vertebrate genome evolution.</title>
        <authorList>
            <person name="Kasahara M."/>
            <person name="Naruse K."/>
            <person name="Sasaki S."/>
            <person name="Nakatani Y."/>
            <person name="Qu W."/>
            <person name="Ahsan B."/>
            <person name="Yamada T."/>
            <person name="Nagayasu Y."/>
            <person name="Doi K."/>
            <person name="Kasai Y."/>
            <person name="Jindo T."/>
            <person name="Kobayashi D."/>
            <person name="Shimada A."/>
            <person name="Toyoda A."/>
            <person name="Kuroki Y."/>
            <person name="Fujiyama A."/>
            <person name="Sasaki T."/>
            <person name="Shimizu A."/>
            <person name="Asakawa S."/>
            <person name="Shimizu N."/>
            <person name="Hashimoto S."/>
            <person name="Yang J."/>
            <person name="Lee Y."/>
            <person name="Matsushima K."/>
            <person name="Sugano S."/>
            <person name="Sakaizumi M."/>
            <person name="Narita T."/>
            <person name="Ohishi K."/>
            <person name="Haga S."/>
            <person name="Ohta F."/>
            <person name="Nomoto H."/>
            <person name="Nogata K."/>
            <person name="Morishita T."/>
            <person name="Endo T."/>
            <person name="Shin-I T."/>
            <person name="Takeda H."/>
            <person name="Morishita S."/>
            <person name="Kohara Y."/>
        </authorList>
    </citation>
    <scope>NUCLEOTIDE SEQUENCE [LARGE SCALE GENOMIC DNA]</scope>
    <source>
        <strain evidence="14 15">Hd-rR</strain>
    </source>
</reference>
<evidence type="ECO:0000256" key="5">
    <source>
        <dbReference type="ARBA" id="ARBA00022771"/>
    </source>
</evidence>
<evidence type="ECO:0000256" key="9">
    <source>
        <dbReference type="ARBA" id="ARBA00023242"/>
    </source>
</evidence>
<proteinExistence type="inferred from homology"/>
<feature type="domain" description="C2H2-type" evidence="13">
    <location>
        <begin position="321"/>
        <end position="348"/>
    </location>
</feature>
<evidence type="ECO:0000256" key="8">
    <source>
        <dbReference type="ARBA" id="ARBA00023163"/>
    </source>
</evidence>
<dbReference type="Proteomes" id="UP000001038">
    <property type="component" value="Chromosome 18"/>
</dbReference>
<dbReference type="SMART" id="SM00355">
    <property type="entry name" value="ZnF_C2H2"/>
    <property type="match status" value="6"/>
</dbReference>
<dbReference type="Bgee" id="ENSORLG00000010255">
    <property type="expression patterns" value="Expressed in gastrula and 14 other cell types or tissues"/>
</dbReference>
<dbReference type="PROSITE" id="PS50157">
    <property type="entry name" value="ZINC_FINGER_C2H2_2"/>
    <property type="match status" value="6"/>
</dbReference>
<dbReference type="GO" id="GO:0006357">
    <property type="term" value="P:regulation of transcription by RNA polymerase II"/>
    <property type="evidence" value="ECO:0000318"/>
    <property type="project" value="GO_Central"/>
</dbReference>
<keyword evidence="9" id="KW-0539">Nucleus</keyword>
<keyword evidence="8" id="KW-0804">Transcription</keyword>
<keyword evidence="5 10" id="KW-0863">Zinc-finger</keyword>
<feature type="compositionally biased region" description="Gly residues" evidence="12">
    <location>
        <begin position="292"/>
        <end position="310"/>
    </location>
</feature>
<dbReference type="FunFam" id="3.30.160.60:FF:001344">
    <property type="entry name" value="Zinc finger protein 16 like"/>
    <property type="match status" value="2"/>
</dbReference>
<evidence type="ECO:0000313" key="15">
    <source>
        <dbReference type="Proteomes" id="UP000001038"/>
    </source>
</evidence>
<keyword evidence="3" id="KW-0479">Metal-binding</keyword>
<comment type="subcellular location">
    <subcellularLocation>
        <location evidence="1">Nucleus</location>
    </subcellularLocation>
</comment>
<dbReference type="GO" id="GO:0031643">
    <property type="term" value="P:positive regulation of myelination"/>
    <property type="evidence" value="ECO:0007669"/>
    <property type="project" value="Ensembl"/>
</dbReference>
<dbReference type="GO" id="GO:0000981">
    <property type="term" value="F:DNA-binding transcription factor activity, RNA polymerase II-specific"/>
    <property type="evidence" value="ECO:0000318"/>
    <property type="project" value="GO_Central"/>
</dbReference>
<dbReference type="InterPro" id="IPR013087">
    <property type="entry name" value="Znf_C2H2_type"/>
</dbReference>
<comment type="similarity">
    <text evidence="2">Belongs to the krueppel C2H2-type zinc-finger protein family.</text>
</comment>
<evidence type="ECO:0000256" key="6">
    <source>
        <dbReference type="ARBA" id="ARBA00022833"/>
    </source>
</evidence>
<organism evidence="14 15">
    <name type="scientific">Oryzias latipes</name>
    <name type="common">Japanese rice fish</name>
    <name type="synonym">Japanese killifish</name>
    <dbReference type="NCBI Taxonomy" id="8090"/>
    <lineage>
        <taxon>Eukaryota</taxon>
        <taxon>Metazoa</taxon>
        <taxon>Chordata</taxon>
        <taxon>Craniata</taxon>
        <taxon>Vertebrata</taxon>
        <taxon>Euteleostomi</taxon>
        <taxon>Actinopterygii</taxon>
        <taxon>Neopterygii</taxon>
        <taxon>Teleostei</taxon>
        <taxon>Neoteleostei</taxon>
        <taxon>Acanthomorphata</taxon>
        <taxon>Ovalentaria</taxon>
        <taxon>Atherinomorphae</taxon>
        <taxon>Beloniformes</taxon>
        <taxon>Adrianichthyidae</taxon>
        <taxon>Oryziinae</taxon>
        <taxon>Oryzias</taxon>
    </lineage>
</organism>
<feature type="domain" description="C2H2-type" evidence="13">
    <location>
        <begin position="251"/>
        <end position="279"/>
    </location>
</feature>
<dbReference type="Pfam" id="PF00096">
    <property type="entry name" value="zf-C2H2"/>
    <property type="match status" value="4"/>
</dbReference>
<evidence type="ECO:0000256" key="7">
    <source>
        <dbReference type="ARBA" id="ARBA00023015"/>
    </source>
</evidence>
<accession>H2M350</accession>
<dbReference type="GO" id="GO:0022010">
    <property type="term" value="P:central nervous system myelination"/>
    <property type="evidence" value="ECO:0007669"/>
    <property type="project" value="Ensembl"/>
</dbReference>
<dbReference type="InterPro" id="IPR050527">
    <property type="entry name" value="Snail/Krueppel_Znf"/>
</dbReference>
<dbReference type="GO" id="GO:0008270">
    <property type="term" value="F:zinc ion binding"/>
    <property type="evidence" value="ECO:0007669"/>
    <property type="project" value="UniProtKB-KW"/>
</dbReference>
<feature type="domain" description="C2H2-type" evidence="13">
    <location>
        <begin position="349"/>
        <end position="376"/>
    </location>
</feature>
<dbReference type="SUPFAM" id="SSF57667">
    <property type="entry name" value="beta-beta-alpha zinc fingers"/>
    <property type="match status" value="3"/>
</dbReference>
<evidence type="ECO:0000256" key="11">
    <source>
        <dbReference type="SAM" id="Coils"/>
    </source>
</evidence>
<keyword evidence="6" id="KW-0862">Zinc</keyword>
<dbReference type="PANTHER" id="PTHR24388">
    <property type="entry name" value="ZINC FINGER PROTEIN"/>
    <property type="match status" value="1"/>
</dbReference>
<feature type="domain" description="C2H2-type" evidence="13">
    <location>
        <begin position="378"/>
        <end position="405"/>
    </location>
</feature>
<reference evidence="14" key="2">
    <citation type="submission" date="2025-08" db="UniProtKB">
        <authorList>
            <consortium name="Ensembl"/>
        </authorList>
    </citation>
    <scope>IDENTIFICATION</scope>
    <source>
        <strain evidence="14">Hd-rR</strain>
    </source>
</reference>
<keyword evidence="15" id="KW-1185">Reference proteome</keyword>
<keyword evidence="11" id="KW-0175">Coiled coil</keyword>
<dbReference type="FunCoup" id="H2M350">
    <property type="interactions" value="59"/>
</dbReference>
<dbReference type="GO" id="GO:0048714">
    <property type="term" value="P:positive regulation of oligodendrocyte differentiation"/>
    <property type="evidence" value="ECO:0007669"/>
    <property type="project" value="Ensembl"/>
</dbReference>
<dbReference type="FunFam" id="3.30.160.60:FF:000761">
    <property type="entry name" value="Zinc finger protein 449"/>
    <property type="match status" value="1"/>
</dbReference>
<feature type="coiled-coil region" evidence="11">
    <location>
        <begin position="79"/>
        <end position="106"/>
    </location>
</feature>
<feature type="domain" description="C2H2-type" evidence="13">
    <location>
        <begin position="434"/>
        <end position="457"/>
    </location>
</feature>
<dbReference type="FunFam" id="3.30.160.60:FF:001498">
    <property type="entry name" value="Zinc finger protein 404"/>
    <property type="match status" value="1"/>
</dbReference>
<evidence type="ECO:0000256" key="10">
    <source>
        <dbReference type="PROSITE-ProRule" id="PRU00042"/>
    </source>
</evidence>
<evidence type="ECO:0000313" key="14">
    <source>
        <dbReference type="Ensembl" id="ENSORLP00000012851.2"/>
    </source>
</evidence>
<dbReference type="GO" id="GO:0005634">
    <property type="term" value="C:nucleus"/>
    <property type="evidence" value="ECO:0000318"/>
    <property type="project" value="GO_Central"/>
</dbReference>
<dbReference type="InterPro" id="IPR036236">
    <property type="entry name" value="Znf_C2H2_sf"/>
</dbReference>
<dbReference type="GO" id="GO:0000977">
    <property type="term" value="F:RNA polymerase II transcription regulatory region sequence-specific DNA binding"/>
    <property type="evidence" value="ECO:0000318"/>
    <property type="project" value="GO_Central"/>
</dbReference>
<feature type="region of interest" description="Disordered" evidence="12">
    <location>
        <begin position="284"/>
        <end position="312"/>
    </location>
</feature>
<evidence type="ECO:0000256" key="12">
    <source>
        <dbReference type="SAM" id="MobiDB-lite"/>
    </source>
</evidence>
<protein>
    <submittedName>
        <fullName evidence="14">Zinc finger protein 16 like</fullName>
    </submittedName>
</protein>
<evidence type="ECO:0000256" key="1">
    <source>
        <dbReference type="ARBA" id="ARBA00004123"/>
    </source>
</evidence>
<keyword evidence="4" id="KW-0677">Repeat</keyword>